<dbReference type="Gene3D" id="3.90.190.20">
    <property type="entry name" value="Mur ligase, C-terminal domain"/>
    <property type="match status" value="1"/>
</dbReference>
<dbReference type="InterPro" id="IPR036565">
    <property type="entry name" value="Mur-like_cat_sf"/>
</dbReference>
<dbReference type="PANTHER" id="PTHR43024">
    <property type="entry name" value="UDP-N-ACETYLMURAMOYL-TRIPEPTIDE--D-ALANYL-D-ALANINE LIGASE"/>
    <property type="match status" value="1"/>
</dbReference>
<dbReference type="Pfam" id="PF02875">
    <property type="entry name" value="Mur_ligase_C"/>
    <property type="match status" value="1"/>
</dbReference>
<dbReference type="GO" id="GO:0009252">
    <property type="term" value="P:peptidoglycan biosynthetic process"/>
    <property type="evidence" value="ECO:0007669"/>
    <property type="project" value="UniProtKB-UniRule"/>
</dbReference>
<dbReference type="EMBL" id="NOII01000001">
    <property type="protein sequence ID" value="OYD58946.1"/>
    <property type="molecule type" value="Genomic_DNA"/>
</dbReference>
<dbReference type="GO" id="GO:0008360">
    <property type="term" value="P:regulation of cell shape"/>
    <property type="evidence" value="ECO:0007669"/>
    <property type="project" value="UniProtKB-KW"/>
</dbReference>
<evidence type="ECO:0000256" key="9">
    <source>
        <dbReference type="ARBA" id="ARBA00023316"/>
    </source>
</evidence>
<comment type="function">
    <text evidence="10 11">Involved in cell wall formation. Catalyzes the final step in the synthesis of UDP-N-acetylmuramoyl-pentapeptide, the precursor of murein.</text>
</comment>
<dbReference type="InterPro" id="IPR036615">
    <property type="entry name" value="Mur_ligase_C_dom_sf"/>
</dbReference>
<keyword evidence="9 10" id="KW-0961">Cell wall biogenesis/degradation</keyword>
<evidence type="ECO:0000259" key="13">
    <source>
        <dbReference type="Pfam" id="PF08245"/>
    </source>
</evidence>
<comment type="caution">
    <text evidence="14">The sequence shown here is derived from an EMBL/GenBank/DDBJ whole genome shotgun (WGS) entry which is preliminary data.</text>
</comment>
<comment type="catalytic activity">
    <reaction evidence="10 11">
        <text>D-alanyl-D-alanine + UDP-N-acetyl-alpha-D-muramoyl-L-alanyl-gamma-D-glutamyl-meso-2,6-diaminopimelate + ATP = UDP-N-acetyl-alpha-D-muramoyl-L-alanyl-gamma-D-glutamyl-meso-2,6-diaminopimeloyl-D-alanyl-D-alanine + ADP + phosphate + H(+)</text>
        <dbReference type="Rhea" id="RHEA:28374"/>
        <dbReference type="ChEBI" id="CHEBI:15378"/>
        <dbReference type="ChEBI" id="CHEBI:30616"/>
        <dbReference type="ChEBI" id="CHEBI:43474"/>
        <dbReference type="ChEBI" id="CHEBI:57822"/>
        <dbReference type="ChEBI" id="CHEBI:61386"/>
        <dbReference type="ChEBI" id="CHEBI:83905"/>
        <dbReference type="ChEBI" id="CHEBI:456216"/>
        <dbReference type="EC" id="6.3.2.10"/>
    </reaction>
</comment>
<dbReference type="GO" id="GO:0047480">
    <property type="term" value="F:UDP-N-acetylmuramoyl-tripeptide-D-alanyl-D-alanine ligase activity"/>
    <property type="evidence" value="ECO:0007669"/>
    <property type="project" value="UniProtKB-UniRule"/>
</dbReference>
<dbReference type="GO" id="GO:0071555">
    <property type="term" value="P:cell wall organization"/>
    <property type="evidence" value="ECO:0007669"/>
    <property type="project" value="UniProtKB-KW"/>
</dbReference>
<keyword evidence="8 10" id="KW-0131">Cell cycle</keyword>
<evidence type="ECO:0000256" key="8">
    <source>
        <dbReference type="ARBA" id="ARBA00023306"/>
    </source>
</evidence>
<proteinExistence type="inferred from homology"/>
<evidence type="ECO:0000256" key="3">
    <source>
        <dbReference type="ARBA" id="ARBA00022618"/>
    </source>
</evidence>
<accession>A0A235FCA2</accession>
<keyword evidence="15" id="KW-1185">Reference proteome</keyword>
<dbReference type="UniPathway" id="UPA00219"/>
<dbReference type="NCBIfam" id="TIGR01143">
    <property type="entry name" value="murF"/>
    <property type="match status" value="1"/>
</dbReference>
<feature type="binding site" evidence="10">
    <location>
        <begin position="113"/>
        <end position="119"/>
    </location>
    <ligand>
        <name>ATP</name>
        <dbReference type="ChEBI" id="CHEBI:30616"/>
    </ligand>
</feature>
<evidence type="ECO:0000256" key="4">
    <source>
        <dbReference type="ARBA" id="ARBA00022741"/>
    </source>
</evidence>
<comment type="similarity">
    <text evidence="10">Belongs to the MurCDEF family. MurF subfamily.</text>
</comment>
<dbReference type="GO" id="GO:0005737">
    <property type="term" value="C:cytoplasm"/>
    <property type="evidence" value="ECO:0007669"/>
    <property type="project" value="UniProtKB-SubCell"/>
</dbReference>
<gene>
    <name evidence="10" type="primary">murF</name>
    <name evidence="14" type="ORF">CGZ90_03320</name>
</gene>
<feature type="domain" description="Mur ligase C-terminal" evidence="12">
    <location>
        <begin position="315"/>
        <end position="440"/>
    </location>
</feature>
<evidence type="ECO:0000256" key="10">
    <source>
        <dbReference type="HAMAP-Rule" id="MF_02019"/>
    </source>
</evidence>
<evidence type="ECO:0000313" key="14">
    <source>
        <dbReference type="EMBL" id="OYD58946.1"/>
    </source>
</evidence>
<dbReference type="InterPro" id="IPR035911">
    <property type="entry name" value="MurE/MurF_N"/>
</dbReference>
<comment type="pathway">
    <text evidence="10 11">Cell wall biogenesis; peptidoglycan biosynthesis.</text>
</comment>
<feature type="domain" description="Mur ligase central" evidence="13">
    <location>
        <begin position="111"/>
        <end position="292"/>
    </location>
</feature>
<dbReference type="Pfam" id="PF08245">
    <property type="entry name" value="Mur_ligase_M"/>
    <property type="match status" value="1"/>
</dbReference>
<keyword evidence="3 10" id="KW-0132">Cell division</keyword>
<evidence type="ECO:0000313" key="15">
    <source>
        <dbReference type="Proteomes" id="UP000215059"/>
    </source>
</evidence>
<dbReference type="SUPFAM" id="SSF53623">
    <property type="entry name" value="MurD-like peptide ligases, catalytic domain"/>
    <property type="match status" value="1"/>
</dbReference>
<dbReference type="AlphaFoldDB" id="A0A235FCA2"/>
<dbReference type="HAMAP" id="MF_02019">
    <property type="entry name" value="MurF"/>
    <property type="match status" value="1"/>
</dbReference>
<dbReference type="InterPro" id="IPR013221">
    <property type="entry name" value="Mur_ligase_cen"/>
</dbReference>
<organism evidence="14 15">
    <name type="scientific">Fictibacillus aquaticus</name>
    <dbReference type="NCBI Taxonomy" id="2021314"/>
    <lineage>
        <taxon>Bacteria</taxon>
        <taxon>Bacillati</taxon>
        <taxon>Bacillota</taxon>
        <taxon>Bacilli</taxon>
        <taxon>Bacillales</taxon>
        <taxon>Fictibacillaceae</taxon>
        <taxon>Fictibacillus</taxon>
    </lineage>
</organism>
<name>A0A235FCA2_9BACL</name>
<dbReference type="GO" id="GO:0051301">
    <property type="term" value="P:cell division"/>
    <property type="evidence" value="ECO:0007669"/>
    <property type="project" value="UniProtKB-KW"/>
</dbReference>
<dbReference type="InterPro" id="IPR051046">
    <property type="entry name" value="MurCDEF_CellWall_CoF430Synth"/>
</dbReference>
<evidence type="ECO:0000256" key="11">
    <source>
        <dbReference type="RuleBase" id="RU004136"/>
    </source>
</evidence>
<evidence type="ECO:0000256" key="7">
    <source>
        <dbReference type="ARBA" id="ARBA00022984"/>
    </source>
</evidence>
<keyword evidence="7 10" id="KW-0573">Peptidoglycan synthesis</keyword>
<dbReference type="SUPFAM" id="SSF53244">
    <property type="entry name" value="MurD-like peptide ligases, peptide-binding domain"/>
    <property type="match status" value="1"/>
</dbReference>
<evidence type="ECO:0000259" key="12">
    <source>
        <dbReference type="Pfam" id="PF02875"/>
    </source>
</evidence>
<dbReference type="GO" id="GO:0005524">
    <property type="term" value="F:ATP binding"/>
    <property type="evidence" value="ECO:0007669"/>
    <property type="project" value="UniProtKB-UniRule"/>
</dbReference>
<sequence length="460" mass="49775">MKIHLKDICHLAERVEGNAENAVISAVTKDTRNVSPQSLYVPIAGERFDGHNFLLDAIKKGSVASLWKQGTPVPEGLPEDFVLLMVEDTVLALGHIAKWYLKKVHPVVIGVTGSNGKTTVKDMVESVASTTFATFKTQGNYNNHIGLPLTILSMEETTEVLILEMGMSGFGEISYLSKLAEPDVAIVTNIGESHMEQLGSREGIAKAKLEIKDGLKESGLLVVDGDEPLLKNQKGDNVLSVGFSTEASFHITSIESGTDGFTFQLEEGTTVYKVPVLGKHNVKNAAYAIAVAHYLNIEENKINEGLNSLNITNMRLQASRGRGGALLINDAYNASPTSMMAALETLAGLEGFERKVAVLGDMYELGSMEEEMHRKVAQKAGVGIDIVITVGPRASWIADELEKTGSDSLKVYAFPAKEDAASLLSQLMDKKTAILFKASRGMSLETLVNEFSADEQETKK</sequence>
<evidence type="ECO:0000256" key="6">
    <source>
        <dbReference type="ARBA" id="ARBA00022960"/>
    </source>
</evidence>
<dbReference type="GO" id="GO:0008766">
    <property type="term" value="F:UDP-N-acetylmuramoylalanyl-D-glutamyl-2,6-diaminopimelate-D-alanyl-D-alanine ligase activity"/>
    <property type="evidence" value="ECO:0007669"/>
    <property type="project" value="RHEA"/>
</dbReference>
<dbReference type="Gene3D" id="3.40.1390.10">
    <property type="entry name" value="MurE/MurF, N-terminal domain"/>
    <property type="match status" value="1"/>
</dbReference>
<dbReference type="InterPro" id="IPR005863">
    <property type="entry name" value="UDP-N-AcMur_synth"/>
</dbReference>
<reference evidence="14 15" key="1">
    <citation type="submission" date="2017-07" db="EMBL/GenBank/DDBJ databases">
        <title>Fictibacillus sp. nov. GDSW-R2A3 Genome sequencing and assembly.</title>
        <authorList>
            <person name="Mayilraj S."/>
        </authorList>
    </citation>
    <scope>NUCLEOTIDE SEQUENCE [LARGE SCALE GENOMIC DNA]</scope>
    <source>
        <strain evidence="14 15">GDSW-R2A3</strain>
    </source>
</reference>
<keyword evidence="2 10" id="KW-0436">Ligase</keyword>
<evidence type="ECO:0000256" key="1">
    <source>
        <dbReference type="ARBA" id="ARBA00022490"/>
    </source>
</evidence>
<evidence type="ECO:0000256" key="5">
    <source>
        <dbReference type="ARBA" id="ARBA00022840"/>
    </source>
</evidence>
<dbReference type="InterPro" id="IPR004101">
    <property type="entry name" value="Mur_ligase_C"/>
</dbReference>
<keyword evidence="4 10" id="KW-0547">Nucleotide-binding</keyword>
<dbReference type="OrthoDB" id="9801978at2"/>
<dbReference type="RefSeq" id="WP_094250906.1">
    <property type="nucleotide sequence ID" value="NZ_JBHLXL010000001.1"/>
</dbReference>
<dbReference type="PANTHER" id="PTHR43024:SF1">
    <property type="entry name" value="UDP-N-ACETYLMURAMOYL-TRIPEPTIDE--D-ALANYL-D-ALANINE LIGASE"/>
    <property type="match status" value="1"/>
</dbReference>
<dbReference type="SUPFAM" id="SSF63418">
    <property type="entry name" value="MurE/MurF N-terminal domain"/>
    <property type="match status" value="1"/>
</dbReference>
<evidence type="ECO:0000256" key="2">
    <source>
        <dbReference type="ARBA" id="ARBA00022598"/>
    </source>
</evidence>
<dbReference type="Gene3D" id="3.40.1190.10">
    <property type="entry name" value="Mur-like, catalytic domain"/>
    <property type="match status" value="1"/>
</dbReference>
<protein>
    <recommendedName>
        <fullName evidence="10 11">UDP-N-acetylmuramoyl-tripeptide--D-alanyl-D-alanine ligase</fullName>
        <ecNumber evidence="10 11">6.3.2.10</ecNumber>
    </recommendedName>
    <alternativeName>
        <fullName evidence="10">D-alanyl-D-alanine-adding enzyme</fullName>
    </alternativeName>
</protein>
<comment type="subcellular location">
    <subcellularLocation>
        <location evidence="10 11">Cytoplasm</location>
    </subcellularLocation>
</comment>
<dbReference type="Proteomes" id="UP000215059">
    <property type="component" value="Unassembled WGS sequence"/>
</dbReference>
<keyword evidence="6 10" id="KW-0133">Cell shape</keyword>
<keyword evidence="1 10" id="KW-0963">Cytoplasm</keyword>
<dbReference type="EC" id="6.3.2.10" evidence="10 11"/>
<keyword evidence="5 10" id="KW-0067">ATP-binding</keyword>